<reference evidence="2 3" key="1">
    <citation type="journal article" date="2016" name="Nat. Commun.">
        <title>Ectomycorrhizal ecology is imprinted in the genome of the dominant symbiotic fungus Cenococcum geophilum.</title>
        <authorList>
            <consortium name="DOE Joint Genome Institute"/>
            <person name="Peter M."/>
            <person name="Kohler A."/>
            <person name="Ohm R.A."/>
            <person name="Kuo A."/>
            <person name="Krutzmann J."/>
            <person name="Morin E."/>
            <person name="Arend M."/>
            <person name="Barry K.W."/>
            <person name="Binder M."/>
            <person name="Choi C."/>
            <person name="Clum A."/>
            <person name="Copeland A."/>
            <person name="Grisel N."/>
            <person name="Haridas S."/>
            <person name="Kipfer T."/>
            <person name="LaButti K."/>
            <person name="Lindquist E."/>
            <person name="Lipzen A."/>
            <person name="Maire R."/>
            <person name="Meier B."/>
            <person name="Mihaltcheva S."/>
            <person name="Molinier V."/>
            <person name="Murat C."/>
            <person name="Poggeler S."/>
            <person name="Quandt C.A."/>
            <person name="Sperisen C."/>
            <person name="Tritt A."/>
            <person name="Tisserant E."/>
            <person name="Crous P.W."/>
            <person name="Henrissat B."/>
            <person name="Nehls U."/>
            <person name="Egli S."/>
            <person name="Spatafora J.W."/>
            <person name="Grigoriev I.V."/>
            <person name="Martin F.M."/>
        </authorList>
    </citation>
    <scope>NUCLEOTIDE SEQUENCE [LARGE SCALE GENOMIC DNA]</scope>
    <source>
        <strain evidence="2 3">CBS 459.81</strain>
    </source>
</reference>
<feature type="domain" description="Mannosylglycerate hydrolase MGH1-like glycoside hydrolase" evidence="1">
    <location>
        <begin position="22"/>
        <end position="106"/>
    </location>
</feature>
<dbReference type="AlphaFoldDB" id="A0A8E2ECU0"/>
<gene>
    <name evidence="2" type="ORF">K432DRAFT_11470</name>
</gene>
<dbReference type="EMBL" id="KV744913">
    <property type="protein sequence ID" value="OCK81652.1"/>
    <property type="molecule type" value="Genomic_DNA"/>
</dbReference>
<name>A0A8E2ECU0_9PEZI</name>
<dbReference type="InterPro" id="IPR008928">
    <property type="entry name" value="6-hairpin_glycosidase_sf"/>
</dbReference>
<dbReference type="InterPro" id="IPR012341">
    <property type="entry name" value="6hp_glycosidase-like_sf"/>
</dbReference>
<dbReference type="GO" id="GO:0003824">
    <property type="term" value="F:catalytic activity"/>
    <property type="evidence" value="ECO:0007669"/>
    <property type="project" value="UniProtKB-ARBA"/>
</dbReference>
<dbReference type="OrthoDB" id="5382128at2759"/>
<proteinExistence type="predicted"/>
<accession>A0A8E2ECU0</accession>
<dbReference type="GO" id="GO:0005975">
    <property type="term" value="P:carbohydrate metabolic process"/>
    <property type="evidence" value="ECO:0007669"/>
    <property type="project" value="InterPro"/>
</dbReference>
<protein>
    <recommendedName>
        <fullName evidence="1">Mannosylglycerate hydrolase MGH1-like glycoside hydrolase domain-containing protein</fullName>
    </recommendedName>
</protein>
<evidence type="ECO:0000313" key="2">
    <source>
        <dbReference type="EMBL" id="OCK81652.1"/>
    </source>
</evidence>
<dbReference type="SUPFAM" id="SSF48208">
    <property type="entry name" value="Six-hairpin glycosidases"/>
    <property type="match status" value="1"/>
</dbReference>
<evidence type="ECO:0000259" key="1">
    <source>
        <dbReference type="Pfam" id="PF22422"/>
    </source>
</evidence>
<dbReference type="InterPro" id="IPR054491">
    <property type="entry name" value="MGH1-like_GH"/>
</dbReference>
<dbReference type="Pfam" id="PF22422">
    <property type="entry name" value="MGH1-like_GH"/>
    <property type="match status" value="1"/>
</dbReference>
<dbReference type="Proteomes" id="UP000250266">
    <property type="component" value="Unassembled WGS sequence"/>
</dbReference>
<organism evidence="2 3">
    <name type="scientific">Lepidopterella palustris CBS 459.81</name>
    <dbReference type="NCBI Taxonomy" id="1314670"/>
    <lineage>
        <taxon>Eukaryota</taxon>
        <taxon>Fungi</taxon>
        <taxon>Dikarya</taxon>
        <taxon>Ascomycota</taxon>
        <taxon>Pezizomycotina</taxon>
        <taxon>Dothideomycetes</taxon>
        <taxon>Pleosporomycetidae</taxon>
        <taxon>Mytilinidiales</taxon>
        <taxon>Argynnaceae</taxon>
        <taxon>Lepidopterella</taxon>
    </lineage>
</organism>
<evidence type="ECO:0000313" key="3">
    <source>
        <dbReference type="Proteomes" id="UP000250266"/>
    </source>
</evidence>
<sequence>MVAPFSNGITSTTTTSYDLVPYYRSNVNAYMVAVAQIIADVAKISGNDSLAMQCNSAASNFYARIRDILWNQGLQFWIDVYRGNNLLVLGRTLIGYLSFRFGVGTNPEIVMGLEARLN</sequence>
<keyword evidence="3" id="KW-1185">Reference proteome</keyword>
<dbReference type="Gene3D" id="1.50.10.10">
    <property type="match status" value="1"/>
</dbReference>